<evidence type="ECO:0000256" key="1">
    <source>
        <dbReference type="ARBA" id="ARBA00004651"/>
    </source>
</evidence>
<evidence type="ECO:0000259" key="9">
    <source>
        <dbReference type="PROSITE" id="PS50929"/>
    </source>
</evidence>
<comment type="caution">
    <text evidence="10">The sequence shown here is derived from an EMBL/GenBank/DDBJ whole genome shotgun (WGS) entry which is preliminary data.</text>
</comment>
<organism evidence="10 11">
    <name type="scientific">Candidatus Desulfatibia profunda</name>
    <dbReference type="NCBI Taxonomy" id="2841695"/>
    <lineage>
        <taxon>Bacteria</taxon>
        <taxon>Pseudomonadati</taxon>
        <taxon>Thermodesulfobacteriota</taxon>
        <taxon>Desulfobacteria</taxon>
        <taxon>Desulfobacterales</taxon>
        <taxon>Desulfobacterales incertae sedis</taxon>
        <taxon>Candidatus Desulfatibia</taxon>
    </lineage>
</organism>
<name>A0A8J6THK3_9BACT</name>
<evidence type="ECO:0000313" key="11">
    <source>
        <dbReference type="Proteomes" id="UP000603434"/>
    </source>
</evidence>
<dbReference type="SMART" id="SM00382">
    <property type="entry name" value="AAA"/>
    <property type="match status" value="1"/>
</dbReference>
<dbReference type="InterPro" id="IPR011527">
    <property type="entry name" value="ABC1_TM_dom"/>
</dbReference>
<keyword evidence="6 7" id="KW-0472">Membrane</keyword>
<dbReference type="InterPro" id="IPR036640">
    <property type="entry name" value="ABC1_TM_sf"/>
</dbReference>
<feature type="transmembrane region" description="Helical" evidence="7">
    <location>
        <begin position="172"/>
        <end position="191"/>
    </location>
</feature>
<evidence type="ECO:0000256" key="3">
    <source>
        <dbReference type="ARBA" id="ARBA00022741"/>
    </source>
</evidence>
<dbReference type="PROSITE" id="PS00211">
    <property type="entry name" value="ABC_TRANSPORTER_1"/>
    <property type="match status" value="1"/>
</dbReference>
<dbReference type="PROSITE" id="PS50893">
    <property type="entry name" value="ABC_TRANSPORTER_2"/>
    <property type="match status" value="1"/>
</dbReference>
<dbReference type="GO" id="GO:0016887">
    <property type="term" value="F:ATP hydrolysis activity"/>
    <property type="evidence" value="ECO:0007669"/>
    <property type="project" value="InterPro"/>
</dbReference>
<feature type="transmembrane region" description="Helical" evidence="7">
    <location>
        <begin position="139"/>
        <end position="166"/>
    </location>
</feature>
<reference evidence="10 11" key="1">
    <citation type="submission" date="2020-08" db="EMBL/GenBank/DDBJ databases">
        <title>Bridging the membrane lipid divide: bacteria of the FCB group superphylum have the potential to synthesize archaeal ether lipids.</title>
        <authorList>
            <person name="Villanueva L."/>
            <person name="Von Meijenfeldt F.A.B."/>
            <person name="Westbye A.B."/>
            <person name="Yadav S."/>
            <person name="Hopmans E.C."/>
            <person name="Dutilh B.E."/>
            <person name="Sinninghe Damste J.S."/>
        </authorList>
    </citation>
    <scope>NUCLEOTIDE SEQUENCE [LARGE SCALE GENOMIC DNA]</scope>
    <source>
        <strain evidence="10">NIOZ-UU30</strain>
    </source>
</reference>
<dbReference type="PROSITE" id="PS50929">
    <property type="entry name" value="ABC_TM1F"/>
    <property type="match status" value="1"/>
</dbReference>
<dbReference type="Gene3D" id="1.20.1560.10">
    <property type="entry name" value="ABC transporter type 1, transmembrane domain"/>
    <property type="match status" value="1"/>
</dbReference>
<evidence type="ECO:0000256" key="6">
    <source>
        <dbReference type="ARBA" id="ARBA00023136"/>
    </source>
</evidence>
<evidence type="ECO:0000313" key="10">
    <source>
        <dbReference type="EMBL" id="MBC8361955.1"/>
    </source>
</evidence>
<evidence type="ECO:0000256" key="5">
    <source>
        <dbReference type="ARBA" id="ARBA00022989"/>
    </source>
</evidence>
<feature type="transmembrane region" description="Helical" evidence="7">
    <location>
        <begin position="67"/>
        <end position="86"/>
    </location>
</feature>
<dbReference type="InterPro" id="IPR039421">
    <property type="entry name" value="Type_1_exporter"/>
</dbReference>
<dbReference type="Pfam" id="PF00005">
    <property type="entry name" value="ABC_tran"/>
    <property type="match status" value="1"/>
</dbReference>
<evidence type="ECO:0000256" key="2">
    <source>
        <dbReference type="ARBA" id="ARBA00022692"/>
    </source>
</evidence>
<accession>A0A8J6THK3</accession>
<dbReference type="InterPro" id="IPR017871">
    <property type="entry name" value="ABC_transporter-like_CS"/>
</dbReference>
<dbReference type="SUPFAM" id="SSF52540">
    <property type="entry name" value="P-loop containing nucleoside triphosphate hydrolases"/>
    <property type="match status" value="1"/>
</dbReference>
<gene>
    <name evidence="10" type="ORF">H8E23_11205</name>
</gene>
<evidence type="ECO:0000259" key="8">
    <source>
        <dbReference type="PROSITE" id="PS50893"/>
    </source>
</evidence>
<proteinExistence type="predicted"/>
<keyword evidence="5 7" id="KW-1133">Transmembrane helix</keyword>
<dbReference type="PANTHER" id="PTHR43394:SF1">
    <property type="entry name" value="ATP-BINDING CASSETTE SUB-FAMILY B MEMBER 10, MITOCHONDRIAL"/>
    <property type="match status" value="1"/>
</dbReference>
<dbReference type="EMBL" id="JACNJH010000161">
    <property type="protein sequence ID" value="MBC8361955.1"/>
    <property type="molecule type" value="Genomic_DNA"/>
</dbReference>
<dbReference type="InterPro" id="IPR003593">
    <property type="entry name" value="AAA+_ATPase"/>
</dbReference>
<feature type="transmembrane region" description="Helical" evidence="7">
    <location>
        <begin position="250"/>
        <end position="273"/>
    </location>
</feature>
<dbReference type="InterPro" id="IPR003439">
    <property type="entry name" value="ABC_transporter-like_ATP-bd"/>
</dbReference>
<protein>
    <submittedName>
        <fullName evidence="10">ABC transporter ATP-binding protein</fullName>
    </submittedName>
</protein>
<keyword evidence="3" id="KW-0547">Nucleotide-binding</keyword>
<feature type="transmembrane region" description="Helical" evidence="7">
    <location>
        <begin position="279"/>
        <end position="300"/>
    </location>
</feature>
<dbReference type="FunFam" id="3.40.50.300:FF:000218">
    <property type="entry name" value="Multidrug ABC transporter ATP-binding protein"/>
    <property type="match status" value="1"/>
</dbReference>
<dbReference type="Gene3D" id="3.40.50.300">
    <property type="entry name" value="P-loop containing nucleotide triphosphate hydrolases"/>
    <property type="match status" value="1"/>
</dbReference>
<dbReference type="PANTHER" id="PTHR43394">
    <property type="entry name" value="ATP-DEPENDENT PERMEASE MDL1, MITOCHONDRIAL"/>
    <property type="match status" value="1"/>
</dbReference>
<dbReference type="GO" id="GO:0005524">
    <property type="term" value="F:ATP binding"/>
    <property type="evidence" value="ECO:0007669"/>
    <property type="project" value="UniProtKB-KW"/>
</dbReference>
<keyword evidence="2 7" id="KW-0812">Transmembrane</keyword>
<sequence>MKEPIAKKIKKPLLRDRHKRILALIKENRLRLFGAMVCMLVIAAATSATAFLVKPVLDDIFFNKDTLMLKIIPVAVILIYFLRGLATYIQDYLMNYVGETIIRRLRDDLYGHIQDLSIAFFHKEKTGVLMSRITSDVAIVKGMVSTAVTGSLKDCFTIVGLTAVIFYRDWKMALFAFVVLPLAFFPVVEFGRRVRRISTGYQEAVADLSSFLHETFAGNRIVKAFGMERYEKERFFQKTLGLFKLEMKAVIARSLSSPIMEFLGGCGIAFIIWYGGSKVVAGTSSAGTFFSFMAAVLMLYDPVKKLSGLNNAVQQGLAAVDRIFDVMETESEIKEPMNPVILTRKPHRVTFENVFFKYEDEMILKDINLDVQAGEILALVGMSGGGKTSLVNLLPRFYDVTQGALLIDGVDIRNASIASLRDQMAIVTQDPILFNDSVRNNIAYGNQNASDEDIRRVAKAAYAYDFIQNFSNKFDTNIGELGARLSGGEKQRICIARALLKDAPILILDEATSSLDAESEMLVQKALENLMKGRTTFVIAHRLSTIDYADRIIVVVNGRIVEEGKQEELIARRGEFFKLYQMQYSNSQDKVSPPENIRINPDYS</sequence>
<dbReference type="AlphaFoldDB" id="A0A8J6THK3"/>
<comment type="subcellular location">
    <subcellularLocation>
        <location evidence="1">Cell membrane</location>
        <topology evidence="1">Multi-pass membrane protein</topology>
    </subcellularLocation>
</comment>
<dbReference type="GO" id="GO:0090374">
    <property type="term" value="P:oligopeptide export from mitochondrion"/>
    <property type="evidence" value="ECO:0007669"/>
    <property type="project" value="TreeGrafter"/>
</dbReference>
<dbReference type="InterPro" id="IPR027417">
    <property type="entry name" value="P-loop_NTPase"/>
</dbReference>
<dbReference type="GO" id="GO:0015421">
    <property type="term" value="F:ABC-type oligopeptide transporter activity"/>
    <property type="evidence" value="ECO:0007669"/>
    <property type="project" value="TreeGrafter"/>
</dbReference>
<dbReference type="Pfam" id="PF00664">
    <property type="entry name" value="ABC_membrane"/>
    <property type="match status" value="1"/>
</dbReference>
<keyword evidence="4 10" id="KW-0067">ATP-binding</keyword>
<feature type="domain" description="ABC transmembrane type-1" evidence="9">
    <location>
        <begin position="33"/>
        <end position="315"/>
    </location>
</feature>
<feature type="domain" description="ABC transporter" evidence="8">
    <location>
        <begin position="349"/>
        <end position="582"/>
    </location>
</feature>
<dbReference type="GO" id="GO:0005886">
    <property type="term" value="C:plasma membrane"/>
    <property type="evidence" value="ECO:0007669"/>
    <property type="project" value="UniProtKB-SubCell"/>
</dbReference>
<dbReference type="SUPFAM" id="SSF90123">
    <property type="entry name" value="ABC transporter transmembrane region"/>
    <property type="match status" value="1"/>
</dbReference>
<evidence type="ECO:0000256" key="4">
    <source>
        <dbReference type="ARBA" id="ARBA00022840"/>
    </source>
</evidence>
<dbReference type="Proteomes" id="UP000603434">
    <property type="component" value="Unassembled WGS sequence"/>
</dbReference>
<evidence type="ECO:0000256" key="7">
    <source>
        <dbReference type="SAM" id="Phobius"/>
    </source>
</evidence>
<dbReference type="CDD" id="cd18552">
    <property type="entry name" value="ABC_6TM_MsbA_like"/>
    <property type="match status" value="1"/>
</dbReference>
<feature type="transmembrane region" description="Helical" evidence="7">
    <location>
        <begin position="30"/>
        <end position="52"/>
    </location>
</feature>